<name>A0ABR5I7H9_9ACTN</name>
<evidence type="ECO:0000256" key="1">
    <source>
        <dbReference type="SAM" id="MobiDB-lite"/>
    </source>
</evidence>
<reference evidence="2 3" key="1">
    <citation type="submission" date="2015-05" db="EMBL/GenBank/DDBJ databases">
        <title>Draft genome sequence of the bacterium Gordonia jacobaea a new member of the Gordonia genus.</title>
        <authorList>
            <person name="Jimenez-Galisteo G."/>
            <person name="Dominguez A."/>
            <person name="Munoz E."/>
            <person name="Vinas M."/>
        </authorList>
    </citation>
    <scope>NUCLEOTIDE SEQUENCE [LARGE SCALE GENOMIC DNA]</scope>
    <source>
        <strain evidence="3">mv1</strain>
    </source>
</reference>
<protein>
    <submittedName>
        <fullName evidence="2">Uncharacterized protein</fullName>
    </submittedName>
</protein>
<dbReference type="EMBL" id="LDTZ01000023">
    <property type="protein sequence ID" value="KNA89602.1"/>
    <property type="molecule type" value="Genomic_DNA"/>
</dbReference>
<gene>
    <name evidence="2" type="ORF">ABW18_19485</name>
</gene>
<evidence type="ECO:0000313" key="3">
    <source>
        <dbReference type="Proteomes" id="UP000037247"/>
    </source>
</evidence>
<dbReference type="SUPFAM" id="SSF57997">
    <property type="entry name" value="Tropomyosin"/>
    <property type="match status" value="1"/>
</dbReference>
<feature type="region of interest" description="Disordered" evidence="1">
    <location>
        <begin position="254"/>
        <end position="307"/>
    </location>
</feature>
<organism evidence="2 3">
    <name type="scientific">Gordonia jacobaea</name>
    <dbReference type="NCBI Taxonomy" id="122202"/>
    <lineage>
        <taxon>Bacteria</taxon>
        <taxon>Bacillati</taxon>
        <taxon>Actinomycetota</taxon>
        <taxon>Actinomycetes</taxon>
        <taxon>Mycobacteriales</taxon>
        <taxon>Gordoniaceae</taxon>
        <taxon>Gordonia</taxon>
    </lineage>
</organism>
<feature type="region of interest" description="Disordered" evidence="1">
    <location>
        <begin position="177"/>
        <end position="197"/>
    </location>
</feature>
<sequence length="307" mass="33847">MSEDSLVNLDDALDELYGCAPSEFVSRRRELMRSARAAGSPELAVDISRARKPTQVAWLLNQWIRRSPTDLDPLFTVADELREAQRRSSAELLRELSIRRREVVQTALDHLRSFATEIGTGMTATVEREAVQTLRAAIGDEQVAELLRRGRLVTAMEYSGFGPAGLVALADSAPPVERVTAEGSSDAGDDENSTAARESEIDAARALLDRYSAEVRSATVELDSTQRSVDDAERTAADLEDRVARMRAELARAEQEQRFAQRAAETAQSRRDEAATALESASDARSRAQQRLDELRLDDLSGDADRD</sequence>
<proteinExistence type="predicted"/>
<comment type="caution">
    <text evidence="2">The sequence shown here is derived from an EMBL/GenBank/DDBJ whole genome shotgun (WGS) entry which is preliminary data.</text>
</comment>
<keyword evidence="3" id="KW-1185">Reference proteome</keyword>
<dbReference type="Proteomes" id="UP000037247">
    <property type="component" value="Unassembled WGS sequence"/>
</dbReference>
<accession>A0ABR5I7H9</accession>
<feature type="compositionally biased region" description="Basic and acidic residues" evidence="1">
    <location>
        <begin position="282"/>
        <end position="307"/>
    </location>
</feature>
<evidence type="ECO:0000313" key="2">
    <source>
        <dbReference type="EMBL" id="KNA89602.1"/>
    </source>
</evidence>